<sequence>MSDTSSDTITVHWDGKTCIHARRCVLGLPDVFRPGTRGGWIFPEEAPTEEIARVIDACPSGALSYTRHDGGQDEPVPRVNALRTWENGPNEFRADLRIPGEPPRKRTLICRCGASSNMPYCDGSHEKAGFAATGEPDTRDEQAELEARDGPIELTAFEDGPVRVSGNLEIVAASGRRVTTCKSAFLCRCGHSANKPFCDGSHKKAGFTAPATEGTE</sequence>
<keyword evidence="1" id="KW-0001">2Fe-2S</keyword>
<feature type="domain" description="Iron-binding zinc finger CDGSH type" evidence="5">
    <location>
        <begin position="87"/>
        <end position="131"/>
    </location>
</feature>
<dbReference type="GO" id="GO:0005737">
    <property type="term" value="C:cytoplasm"/>
    <property type="evidence" value="ECO:0007669"/>
    <property type="project" value="UniProtKB-ARBA"/>
</dbReference>
<evidence type="ECO:0000259" key="5">
    <source>
        <dbReference type="SMART" id="SM00704"/>
    </source>
</evidence>
<dbReference type="InterPro" id="IPR042216">
    <property type="entry name" value="MitoNEET_CISD"/>
</dbReference>
<comment type="caution">
    <text evidence="6">The sequence shown here is derived from an EMBL/GenBank/DDBJ whole genome shotgun (WGS) entry which is preliminary data.</text>
</comment>
<evidence type="ECO:0000313" key="7">
    <source>
        <dbReference type="Proteomes" id="UP000215377"/>
    </source>
</evidence>
<organism evidence="6 7">
    <name type="scientific">Marinibacterium profundimaris</name>
    <dbReference type="NCBI Taxonomy" id="1679460"/>
    <lineage>
        <taxon>Bacteria</taxon>
        <taxon>Pseudomonadati</taxon>
        <taxon>Pseudomonadota</taxon>
        <taxon>Alphaproteobacteria</taxon>
        <taxon>Rhodobacterales</taxon>
        <taxon>Paracoccaceae</taxon>
        <taxon>Marinibacterium</taxon>
    </lineage>
</organism>
<reference evidence="6 7" key="1">
    <citation type="submission" date="2013-04" db="EMBL/GenBank/DDBJ databases">
        <title>Oceanicola sp. 22II1-22F33 Genome Sequencing.</title>
        <authorList>
            <person name="Lai Q."/>
            <person name="Li G."/>
            <person name="Shao Z."/>
        </authorList>
    </citation>
    <scope>NUCLEOTIDE SEQUENCE [LARGE SCALE GENOMIC DNA]</scope>
    <source>
        <strain evidence="6 7">22II1-22F33</strain>
    </source>
</reference>
<dbReference type="PANTHER" id="PTHR46491:SF3">
    <property type="entry name" value="CDGSH IRON-SULFUR DOMAIN-CONTAINING PROTEIN 3, MITOCHONDRIAL"/>
    <property type="match status" value="1"/>
</dbReference>
<dbReference type="AlphaFoldDB" id="A0A225NMB7"/>
<evidence type="ECO:0000256" key="2">
    <source>
        <dbReference type="ARBA" id="ARBA00022723"/>
    </source>
</evidence>
<dbReference type="Proteomes" id="UP000215377">
    <property type="component" value="Unassembled WGS sequence"/>
</dbReference>
<accession>A0A225NMB7</accession>
<evidence type="ECO:0000256" key="4">
    <source>
        <dbReference type="ARBA" id="ARBA00023014"/>
    </source>
</evidence>
<dbReference type="InterPro" id="IPR052950">
    <property type="entry name" value="CISD"/>
</dbReference>
<keyword evidence="7" id="KW-1185">Reference proteome</keyword>
<gene>
    <name evidence="6" type="ORF">ATO3_17905</name>
</gene>
<keyword evidence="2" id="KW-0479">Metal-binding</keyword>
<dbReference type="GO" id="GO:0046872">
    <property type="term" value="F:metal ion binding"/>
    <property type="evidence" value="ECO:0007669"/>
    <property type="project" value="UniProtKB-KW"/>
</dbReference>
<name>A0A225NMB7_9RHOB</name>
<dbReference type="InterPro" id="IPR010693">
    <property type="entry name" value="Divergent_4Fe-4S_mono-cluster"/>
</dbReference>
<dbReference type="Pfam" id="PF06902">
    <property type="entry name" value="Fer4_19"/>
    <property type="match status" value="1"/>
</dbReference>
<dbReference type="RefSeq" id="WP_088651268.1">
    <property type="nucleotide sequence ID" value="NZ_AQQR01000008.1"/>
</dbReference>
<evidence type="ECO:0000256" key="1">
    <source>
        <dbReference type="ARBA" id="ARBA00022714"/>
    </source>
</evidence>
<evidence type="ECO:0000313" key="6">
    <source>
        <dbReference type="EMBL" id="OWU71678.1"/>
    </source>
</evidence>
<protein>
    <submittedName>
        <fullName evidence="6">Iron-binding protein</fullName>
    </submittedName>
</protein>
<keyword evidence="4" id="KW-0411">Iron-sulfur</keyword>
<dbReference type="SUPFAM" id="SSF54862">
    <property type="entry name" value="4Fe-4S ferredoxins"/>
    <property type="match status" value="1"/>
</dbReference>
<dbReference type="GO" id="GO:0051537">
    <property type="term" value="F:2 iron, 2 sulfur cluster binding"/>
    <property type="evidence" value="ECO:0007669"/>
    <property type="project" value="UniProtKB-KW"/>
</dbReference>
<dbReference type="Pfam" id="PF09360">
    <property type="entry name" value="zf-CDGSH"/>
    <property type="match status" value="2"/>
</dbReference>
<evidence type="ECO:0000256" key="3">
    <source>
        <dbReference type="ARBA" id="ARBA00023004"/>
    </source>
</evidence>
<dbReference type="InterPro" id="IPR018967">
    <property type="entry name" value="FeS-contain_CDGSH-typ"/>
</dbReference>
<dbReference type="Gene3D" id="3.40.5.90">
    <property type="entry name" value="CDGSH iron-sulfur domain, mitoNEET-type"/>
    <property type="match status" value="2"/>
</dbReference>
<dbReference type="OrthoDB" id="9795032at2"/>
<dbReference type="SMART" id="SM00704">
    <property type="entry name" value="ZnF_CDGSH"/>
    <property type="match status" value="2"/>
</dbReference>
<proteinExistence type="predicted"/>
<dbReference type="EMBL" id="AQQR01000008">
    <property type="protein sequence ID" value="OWU71678.1"/>
    <property type="molecule type" value="Genomic_DNA"/>
</dbReference>
<feature type="domain" description="Iron-binding zinc finger CDGSH type" evidence="5">
    <location>
        <begin position="171"/>
        <end position="208"/>
    </location>
</feature>
<keyword evidence="3" id="KW-0408">Iron</keyword>
<dbReference type="PANTHER" id="PTHR46491">
    <property type="entry name" value="CDGSH IRON SULFUR DOMAIN PROTEIN HOMOLOG"/>
    <property type="match status" value="1"/>
</dbReference>